<evidence type="ECO:0000313" key="10">
    <source>
        <dbReference type="Proteomes" id="UP000324705"/>
    </source>
</evidence>
<keyword evidence="5" id="KW-0732">Signal</keyword>
<dbReference type="Pfam" id="PF00321">
    <property type="entry name" value="Thionin"/>
    <property type="match status" value="1"/>
</dbReference>
<dbReference type="PANTHER" id="PTHR33920:SF2">
    <property type="entry name" value="THIONIN-2.1-RELATED"/>
    <property type="match status" value="1"/>
</dbReference>
<dbReference type="GO" id="GO:0005576">
    <property type="term" value="C:extracellular region"/>
    <property type="evidence" value="ECO:0007669"/>
    <property type="project" value="UniProtKB-SubCell"/>
</dbReference>
<evidence type="ECO:0000256" key="5">
    <source>
        <dbReference type="ARBA" id="ARBA00022729"/>
    </source>
</evidence>
<dbReference type="Proteomes" id="UP000324705">
    <property type="component" value="Chromosome 5B"/>
</dbReference>
<evidence type="ECO:0000256" key="2">
    <source>
        <dbReference type="ARBA" id="ARBA00004613"/>
    </source>
</evidence>
<gene>
    <name evidence="9" type="ORF">TRITD_5Bv1G135640</name>
</gene>
<accession>A0A9R0XAD0</accession>
<dbReference type="Gene3D" id="3.30.1350.10">
    <property type="entry name" value="Thionin-like"/>
    <property type="match status" value="1"/>
</dbReference>
<evidence type="ECO:0008006" key="11">
    <source>
        <dbReference type="Google" id="ProtNLM"/>
    </source>
</evidence>
<dbReference type="SUPFAM" id="SSF57429">
    <property type="entry name" value="Crambin-like"/>
    <property type="match status" value="1"/>
</dbReference>
<comment type="function">
    <text evidence="1">Thionins are small plant proteins which are toxic to animal cells. They seem to exert their toxic effect at the level of the cell membrane. Their precise function is not known.</text>
</comment>
<dbReference type="PROSITE" id="PS00271">
    <property type="entry name" value="THIONIN"/>
    <property type="match status" value="1"/>
</dbReference>
<dbReference type="PRINTS" id="PR00287">
    <property type="entry name" value="THIONIN"/>
</dbReference>
<evidence type="ECO:0000256" key="3">
    <source>
        <dbReference type="ARBA" id="ARBA00022525"/>
    </source>
</evidence>
<dbReference type="PANTHER" id="PTHR33920">
    <property type="entry name" value="THIONIN-2.1-RELATED"/>
    <property type="match status" value="1"/>
</dbReference>
<dbReference type="InterPro" id="IPR036391">
    <property type="entry name" value="Thionin-like_sf"/>
</dbReference>
<keyword evidence="3" id="KW-0964">Secreted</keyword>
<dbReference type="AlphaFoldDB" id="A0A9R0XAD0"/>
<dbReference type="InterPro" id="IPR001010">
    <property type="entry name" value="Thionin"/>
</dbReference>
<dbReference type="GO" id="GO:0006952">
    <property type="term" value="P:defense response"/>
    <property type="evidence" value="ECO:0007669"/>
    <property type="project" value="UniProtKB-KW"/>
</dbReference>
<comment type="subcellular location">
    <subcellularLocation>
        <location evidence="2">Secreted</location>
    </subcellularLocation>
</comment>
<evidence type="ECO:0000256" key="6">
    <source>
        <dbReference type="ARBA" id="ARBA00022821"/>
    </source>
</evidence>
<protein>
    <recommendedName>
        <fullName evidence="11">Acidic protein</fullName>
    </recommendedName>
</protein>
<keyword evidence="4" id="KW-0800">Toxin</keyword>
<keyword evidence="7" id="KW-1015">Disulfide bond</keyword>
<comment type="similarity">
    <text evidence="8">Belongs to the plant thionin (TC 1.C.44) family. 4 C-C subfamily.</text>
</comment>
<dbReference type="EMBL" id="LT934120">
    <property type="protein sequence ID" value="VAI32904.1"/>
    <property type="molecule type" value="Genomic_DNA"/>
</dbReference>
<dbReference type="Gramene" id="TRITD5Bv1G135640.3">
    <property type="protein sequence ID" value="TRITD5Bv1G135640.3"/>
    <property type="gene ID" value="TRITD5Bv1G135640"/>
</dbReference>
<sequence length="149" mass="16181">MQVCVFAAGKAAMESKHFIKSVIMCALILGLVPEQIQVAEGKSCCRDTRSRNCYNVCGFRYPSSSCSKMCGCVLTRDPTCPREYPNLNLLPSSAEPDAVEYCKLGCRLSVCDNVNSAELRKDMKVGVERCGDACGRFCNDATNIASVDA</sequence>
<dbReference type="GO" id="GO:0090729">
    <property type="term" value="F:toxin activity"/>
    <property type="evidence" value="ECO:0007669"/>
    <property type="project" value="UniProtKB-KW"/>
</dbReference>
<name>A0A9R0XAD0_TRITD</name>
<keyword evidence="6" id="KW-0611">Plant defense</keyword>
<evidence type="ECO:0000256" key="1">
    <source>
        <dbReference type="ARBA" id="ARBA00002847"/>
    </source>
</evidence>
<reference evidence="9 10" key="1">
    <citation type="submission" date="2017-09" db="EMBL/GenBank/DDBJ databases">
        <authorList>
            <consortium name="International Durum Wheat Genome Sequencing Consortium (IDWGSC)"/>
            <person name="Milanesi L."/>
        </authorList>
    </citation>
    <scope>NUCLEOTIDE SEQUENCE [LARGE SCALE GENOMIC DNA]</scope>
    <source>
        <strain evidence="10">cv. Svevo</strain>
    </source>
</reference>
<organism evidence="9 10">
    <name type="scientific">Triticum turgidum subsp. durum</name>
    <name type="common">Durum wheat</name>
    <name type="synonym">Triticum durum</name>
    <dbReference type="NCBI Taxonomy" id="4567"/>
    <lineage>
        <taxon>Eukaryota</taxon>
        <taxon>Viridiplantae</taxon>
        <taxon>Streptophyta</taxon>
        <taxon>Embryophyta</taxon>
        <taxon>Tracheophyta</taxon>
        <taxon>Spermatophyta</taxon>
        <taxon>Magnoliopsida</taxon>
        <taxon>Liliopsida</taxon>
        <taxon>Poales</taxon>
        <taxon>Poaceae</taxon>
        <taxon>BOP clade</taxon>
        <taxon>Pooideae</taxon>
        <taxon>Triticodae</taxon>
        <taxon>Triticeae</taxon>
        <taxon>Triticinae</taxon>
        <taxon>Triticum</taxon>
    </lineage>
</organism>
<keyword evidence="10" id="KW-1185">Reference proteome</keyword>
<evidence type="ECO:0000256" key="8">
    <source>
        <dbReference type="ARBA" id="ARBA00043965"/>
    </source>
</evidence>
<dbReference type="OMA" id="SANEYCK"/>
<evidence type="ECO:0000256" key="7">
    <source>
        <dbReference type="ARBA" id="ARBA00023157"/>
    </source>
</evidence>
<evidence type="ECO:0000256" key="4">
    <source>
        <dbReference type="ARBA" id="ARBA00022656"/>
    </source>
</evidence>
<proteinExistence type="inferred from homology"/>
<evidence type="ECO:0000313" key="9">
    <source>
        <dbReference type="EMBL" id="VAI32904.1"/>
    </source>
</evidence>